<feature type="chain" id="PRO_5046681516" description="Cobalt-zinc-cadmium resistance protein" evidence="1">
    <location>
        <begin position="25"/>
        <end position="118"/>
    </location>
</feature>
<feature type="signal peptide" evidence="1">
    <location>
        <begin position="1"/>
        <end position="24"/>
    </location>
</feature>
<evidence type="ECO:0000313" key="3">
    <source>
        <dbReference type="Proteomes" id="UP001158049"/>
    </source>
</evidence>
<sequence>MIRIVKKLLLIFLLFALPFQYSWAAVAVYCQHEKTHTSHFGHHSHQHVAQAEKSSEKNKLATLDDDCGYCHLSCQVTPTSVTPELTVPQALAPPVLQFILFSSYFPEGPKRPDRTLVA</sequence>
<organism evidence="2 3">
    <name type="scientific">Noviherbaspirillum suwonense</name>
    <dbReference type="NCBI Taxonomy" id="1224511"/>
    <lineage>
        <taxon>Bacteria</taxon>
        <taxon>Pseudomonadati</taxon>
        <taxon>Pseudomonadota</taxon>
        <taxon>Betaproteobacteria</taxon>
        <taxon>Burkholderiales</taxon>
        <taxon>Oxalobacteraceae</taxon>
        <taxon>Noviherbaspirillum</taxon>
    </lineage>
</organism>
<keyword evidence="1" id="KW-0732">Signal</keyword>
<dbReference type="Pfam" id="PF11162">
    <property type="entry name" value="DUF2946"/>
    <property type="match status" value="1"/>
</dbReference>
<evidence type="ECO:0008006" key="4">
    <source>
        <dbReference type="Google" id="ProtNLM"/>
    </source>
</evidence>
<comment type="caution">
    <text evidence="2">The sequence shown here is derived from an EMBL/GenBank/DDBJ whole genome shotgun (WGS) entry which is preliminary data.</text>
</comment>
<dbReference type="EMBL" id="FXUL01000041">
    <property type="protein sequence ID" value="SMP81021.1"/>
    <property type="molecule type" value="Genomic_DNA"/>
</dbReference>
<reference evidence="2 3" key="1">
    <citation type="submission" date="2017-05" db="EMBL/GenBank/DDBJ databases">
        <authorList>
            <person name="Varghese N."/>
            <person name="Submissions S."/>
        </authorList>
    </citation>
    <scope>NUCLEOTIDE SEQUENCE [LARGE SCALE GENOMIC DNA]</scope>
    <source>
        <strain evidence="2 3">DSM 26001</strain>
    </source>
</reference>
<accession>A0ABY1QW92</accession>
<evidence type="ECO:0000313" key="2">
    <source>
        <dbReference type="EMBL" id="SMP81021.1"/>
    </source>
</evidence>
<dbReference type="Proteomes" id="UP001158049">
    <property type="component" value="Unassembled WGS sequence"/>
</dbReference>
<protein>
    <recommendedName>
        <fullName evidence="4">Cobalt-zinc-cadmium resistance protein</fullName>
    </recommendedName>
</protein>
<name>A0ABY1QW92_9BURK</name>
<gene>
    <name evidence="2" type="ORF">SAMN06295970_1414</name>
</gene>
<keyword evidence="3" id="KW-1185">Reference proteome</keyword>
<evidence type="ECO:0000256" key="1">
    <source>
        <dbReference type="SAM" id="SignalP"/>
    </source>
</evidence>
<proteinExistence type="predicted"/>
<dbReference type="InterPro" id="IPR021333">
    <property type="entry name" value="DUF2946"/>
</dbReference>